<accession>A0ACB7ST45</accession>
<comment type="caution">
    <text evidence="1">The sequence shown here is derived from an EMBL/GenBank/DDBJ whole genome shotgun (WGS) entry which is preliminary data.</text>
</comment>
<gene>
    <name evidence="1" type="ORF">HPB50_004723</name>
</gene>
<sequence>MARVVLLLYGLVPCQGVAIRPRPPYSVRVTALILWGCAAEPARAGARCRGGCATLLHFLTASPDLILRPTVLVRRGGEPSERDVLYPTSSRANAGRWRGVRQAFLQLFSLLHGSPPRFFRLRGNDYCPTLTRKKEPRKVVLAKGPTGLGFNIVGGEDGEGIFISFILAGAPADASGELRRGDQILSVNGVDLRHATHEQAAAALKGAGHTVTMVVQYRPDAANASDIHANYFKAVDRVNVMRLQQLTTFVRRTVLKCT</sequence>
<proteinExistence type="predicted"/>
<keyword evidence="2" id="KW-1185">Reference proteome</keyword>
<evidence type="ECO:0000313" key="1">
    <source>
        <dbReference type="EMBL" id="KAH6937883.1"/>
    </source>
</evidence>
<reference evidence="1" key="1">
    <citation type="submission" date="2020-05" db="EMBL/GenBank/DDBJ databases">
        <title>Large-scale comparative analyses of tick genomes elucidate their genetic diversity and vector capacities.</title>
        <authorList>
            <person name="Jia N."/>
            <person name="Wang J."/>
            <person name="Shi W."/>
            <person name="Du L."/>
            <person name="Sun Y."/>
            <person name="Zhan W."/>
            <person name="Jiang J."/>
            <person name="Wang Q."/>
            <person name="Zhang B."/>
            <person name="Ji P."/>
            <person name="Sakyi L.B."/>
            <person name="Cui X."/>
            <person name="Yuan T."/>
            <person name="Jiang B."/>
            <person name="Yang W."/>
            <person name="Lam T.T.-Y."/>
            <person name="Chang Q."/>
            <person name="Ding S."/>
            <person name="Wang X."/>
            <person name="Zhu J."/>
            <person name="Ruan X."/>
            <person name="Zhao L."/>
            <person name="Wei J."/>
            <person name="Que T."/>
            <person name="Du C."/>
            <person name="Cheng J."/>
            <person name="Dai P."/>
            <person name="Han X."/>
            <person name="Huang E."/>
            <person name="Gao Y."/>
            <person name="Liu J."/>
            <person name="Shao H."/>
            <person name="Ye R."/>
            <person name="Li L."/>
            <person name="Wei W."/>
            <person name="Wang X."/>
            <person name="Wang C."/>
            <person name="Yang T."/>
            <person name="Huo Q."/>
            <person name="Li W."/>
            <person name="Guo W."/>
            <person name="Chen H."/>
            <person name="Zhou L."/>
            <person name="Ni X."/>
            <person name="Tian J."/>
            <person name="Zhou Y."/>
            <person name="Sheng Y."/>
            <person name="Liu T."/>
            <person name="Pan Y."/>
            <person name="Xia L."/>
            <person name="Li J."/>
            <person name="Zhao F."/>
            <person name="Cao W."/>
        </authorList>
    </citation>
    <scope>NUCLEOTIDE SEQUENCE</scope>
    <source>
        <strain evidence="1">Hyas-2018</strain>
    </source>
</reference>
<organism evidence="1 2">
    <name type="scientific">Hyalomma asiaticum</name>
    <name type="common">Tick</name>
    <dbReference type="NCBI Taxonomy" id="266040"/>
    <lineage>
        <taxon>Eukaryota</taxon>
        <taxon>Metazoa</taxon>
        <taxon>Ecdysozoa</taxon>
        <taxon>Arthropoda</taxon>
        <taxon>Chelicerata</taxon>
        <taxon>Arachnida</taxon>
        <taxon>Acari</taxon>
        <taxon>Parasitiformes</taxon>
        <taxon>Ixodida</taxon>
        <taxon>Ixodoidea</taxon>
        <taxon>Ixodidae</taxon>
        <taxon>Hyalomminae</taxon>
        <taxon>Hyalomma</taxon>
    </lineage>
</organism>
<name>A0ACB7ST45_HYAAI</name>
<evidence type="ECO:0000313" key="2">
    <source>
        <dbReference type="Proteomes" id="UP000821845"/>
    </source>
</evidence>
<dbReference type="Proteomes" id="UP000821845">
    <property type="component" value="Chromosome 2"/>
</dbReference>
<dbReference type="EMBL" id="CM023482">
    <property type="protein sequence ID" value="KAH6937883.1"/>
    <property type="molecule type" value="Genomic_DNA"/>
</dbReference>
<protein>
    <submittedName>
        <fullName evidence="1">Uncharacterized protein</fullName>
    </submittedName>
</protein>